<evidence type="ECO:0000313" key="2">
    <source>
        <dbReference type="Proteomes" id="UP000743370"/>
    </source>
</evidence>
<dbReference type="PANTHER" id="PTHR46192">
    <property type="entry name" value="BROAD-RANGE ACID PHOSPHATASE DET1"/>
    <property type="match status" value="1"/>
</dbReference>
<gene>
    <name evidence="1" type="ORF">HKW66_Vig0241230</name>
</gene>
<protein>
    <submittedName>
        <fullName evidence="1">Phosphoglycerate mutase-like protein</fullName>
    </submittedName>
</protein>
<accession>A0A8T0JFN0</accession>
<proteinExistence type="predicted"/>
<sequence length="69" mass="7933">MRVEKALRQLYGRFFYRFSDGESAVDVYDRITGVATQRSGRLIKSNQYVAGSRPNTSFEMMDKGFISNI</sequence>
<dbReference type="InterPro" id="IPR052765">
    <property type="entry name" value="PGM-Related"/>
</dbReference>
<organism evidence="1 2">
    <name type="scientific">Phaseolus angularis</name>
    <name type="common">Azuki bean</name>
    <name type="synonym">Vigna angularis</name>
    <dbReference type="NCBI Taxonomy" id="3914"/>
    <lineage>
        <taxon>Eukaryota</taxon>
        <taxon>Viridiplantae</taxon>
        <taxon>Streptophyta</taxon>
        <taxon>Embryophyta</taxon>
        <taxon>Tracheophyta</taxon>
        <taxon>Spermatophyta</taxon>
        <taxon>Magnoliopsida</taxon>
        <taxon>eudicotyledons</taxon>
        <taxon>Gunneridae</taxon>
        <taxon>Pentapetalae</taxon>
        <taxon>rosids</taxon>
        <taxon>fabids</taxon>
        <taxon>Fabales</taxon>
        <taxon>Fabaceae</taxon>
        <taxon>Papilionoideae</taxon>
        <taxon>50 kb inversion clade</taxon>
        <taxon>NPAAA clade</taxon>
        <taxon>indigoferoid/millettioid clade</taxon>
        <taxon>Phaseoleae</taxon>
        <taxon>Vigna</taxon>
    </lineage>
</organism>
<reference evidence="1 2" key="1">
    <citation type="submission" date="2020-05" db="EMBL/GenBank/DDBJ databases">
        <title>Vigna angularis (adzuki bean) Var. LongXiaoDou No. 4 denovo assembly.</title>
        <authorList>
            <person name="Xiang H."/>
        </authorList>
    </citation>
    <scope>NUCLEOTIDE SEQUENCE [LARGE SCALE GENOMIC DNA]</scope>
    <source>
        <tissue evidence="1">Leaf</tissue>
    </source>
</reference>
<comment type="caution">
    <text evidence="1">The sequence shown here is derived from an EMBL/GenBank/DDBJ whole genome shotgun (WGS) entry which is preliminary data.</text>
</comment>
<name>A0A8T0JFN0_PHAAN</name>
<dbReference type="EMBL" id="JABFOF010000011">
    <property type="protein sequence ID" value="KAG2372002.1"/>
    <property type="molecule type" value="Genomic_DNA"/>
</dbReference>
<dbReference type="Proteomes" id="UP000743370">
    <property type="component" value="Unassembled WGS sequence"/>
</dbReference>
<evidence type="ECO:0000313" key="1">
    <source>
        <dbReference type="EMBL" id="KAG2372002.1"/>
    </source>
</evidence>
<dbReference type="AlphaFoldDB" id="A0A8T0JFN0"/>